<dbReference type="InterPro" id="IPR027124">
    <property type="entry name" value="Swc5/CFDP1/2"/>
</dbReference>
<evidence type="ECO:0000256" key="1">
    <source>
        <dbReference type="ARBA" id="ARBA00019033"/>
    </source>
</evidence>
<feature type="region of interest" description="Disordered" evidence="3">
    <location>
        <begin position="1"/>
        <end position="145"/>
    </location>
</feature>
<sequence length="224" mass="25110">MTSELKNNEEDYNSSSDEDYDPTKDTDFDPKDEIDDQEECEDGIDEEVEHLKNEKQSDDHTSEKANSTEGSVDVDAIFAELTGLAPKPVVNDTSSKNIPKTEERVYPKSAASASNESTNQKVYPKKTETAGTSSESSIVPGKKRVGLLDAAKSLSKRSKISVLEKSDRDWKDFTTQNNLKEDLESHNRGKGGYLNKMDFLNRADNRQFEKERAFRATARKDTGQ</sequence>
<evidence type="ECO:0000313" key="6">
    <source>
        <dbReference type="Proteomes" id="UP000001940"/>
    </source>
</evidence>
<evidence type="ECO:0000259" key="4">
    <source>
        <dbReference type="PROSITE" id="PS51279"/>
    </source>
</evidence>
<gene>
    <name evidence="5" type="ORF">CELE_F39H11.1</name>
    <name evidence="5 7" type="ORF">F39H11.1</name>
</gene>
<dbReference type="OrthoDB" id="445677at2759"/>
<dbReference type="PIR" id="T21999">
    <property type="entry name" value="T21999"/>
</dbReference>
<name>P90867_CAEEL</name>
<dbReference type="IntAct" id="P90867">
    <property type="interactions" value="1"/>
</dbReference>
<dbReference type="WormBase" id="F39H11.1">
    <property type="protein sequence ID" value="CE27158"/>
    <property type="gene ID" value="WBGene00009565"/>
</dbReference>
<keyword evidence="6" id="KW-1185">Reference proteome</keyword>
<dbReference type="PaxDb" id="6239-F39H11.1"/>
<dbReference type="STRING" id="6239.F39H11.1.1"/>
<dbReference type="PRO" id="PR:P90867"/>
<dbReference type="eggNOG" id="KOG4776">
    <property type="taxonomic scope" value="Eukaryota"/>
</dbReference>
<evidence type="ECO:0000256" key="3">
    <source>
        <dbReference type="SAM" id="MobiDB-lite"/>
    </source>
</evidence>
<evidence type="ECO:0007829" key="8">
    <source>
        <dbReference type="PeptideAtlas" id="P90867"/>
    </source>
</evidence>
<evidence type="ECO:0000256" key="2">
    <source>
        <dbReference type="ARBA" id="ARBA00030244"/>
    </source>
</evidence>
<dbReference type="InterPro" id="IPR011421">
    <property type="entry name" value="BCNT-C"/>
</dbReference>
<feature type="compositionally biased region" description="Acidic residues" evidence="3">
    <location>
        <begin position="32"/>
        <end position="48"/>
    </location>
</feature>
<dbReference type="RefSeq" id="NP_492355.1">
    <property type="nucleotide sequence ID" value="NM_059954.4"/>
</dbReference>
<feature type="domain" description="BCNT-C" evidence="4">
    <location>
        <begin position="141"/>
        <end position="221"/>
    </location>
</feature>
<proteinExistence type="evidence at protein level"/>
<reference evidence="5 6" key="1">
    <citation type="journal article" date="1998" name="Science">
        <title>Genome sequence of the nematode C. elegans: a platform for investigating biology.</title>
        <authorList>
            <consortium name="The C. elegans sequencing consortium"/>
            <person name="Sulson J.E."/>
            <person name="Waterston R."/>
        </authorList>
    </citation>
    <scope>NUCLEOTIDE SEQUENCE [LARGE SCALE GENOMIC DNA]</scope>
    <source>
        <strain evidence="5 6">Bristol N2</strain>
    </source>
</reference>
<dbReference type="EMBL" id="BX284601">
    <property type="protein sequence ID" value="CAB03080.2"/>
    <property type="molecule type" value="Genomic_DNA"/>
</dbReference>
<accession>P90867</accession>
<evidence type="ECO:0000313" key="5">
    <source>
        <dbReference type="EMBL" id="CAB03080.2"/>
    </source>
</evidence>
<protein>
    <recommendedName>
        <fullName evidence="1">Craniofacial development protein 1</fullName>
    </recommendedName>
    <alternativeName>
        <fullName evidence="2">Bucentaur</fullName>
    </alternativeName>
</protein>
<dbReference type="UCSC" id="F39H11.1">
    <property type="organism name" value="c. elegans"/>
</dbReference>
<feature type="compositionally biased region" description="Acidic residues" evidence="3">
    <location>
        <begin position="10"/>
        <end position="20"/>
    </location>
</feature>
<dbReference type="PhylomeDB" id="P90867"/>
<dbReference type="PeptideAtlas" id="P90867"/>
<feature type="compositionally biased region" description="Basic and acidic residues" evidence="3">
    <location>
        <begin position="21"/>
        <end position="31"/>
    </location>
</feature>
<dbReference type="FunCoup" id="P90867">
    <property type="interactions" value="1152"/>
</dbReference>
<dbReference type="AGR" id="WB:WBGene00009565"/>
<dbReference type="OMA" id="AIWADMN"/>
<feature type="compositionally biased region" description="Basic and acidic residues" evidence="3">
    <location>
        <begin position="49"/>
        <end position="63"/>
    </location>
</feature>
<dbReference type="AlphaFoldDB" id="P90867"/>
<dbReference type="KEGG" id="cel:CELE_F39H11.1"/>
<dbReference type="InParanoid" id="P90867"/>
<dbReference type="Bgee" id="WBGene00009565">
    <property type="expression patterns" value="Expressed in embryo and 4 other cell types or tissues"/>
</dbReference>
<dbReference type="GeneID" id="172675"/>
<dbReference type="HOGENOM" id="CLU_107738_0_0_1"/>
<feature type="compositionally biased region" description="Polar residues" evidence="3">
    <location>
        <begin position="111"/>
        <end position="121"/>
    </location>
</feature>
<keyword evidence="8" id="KW-1267">Proteomics identification</keyword>
<evidence type="ECO:0000313" key="7">
    <source>
        <dbReference type="WormBase" id="F39H11.1"/>
    </source>
</evidence>
<dbReference type="Proteomes" id="UP000001940">
    <property type="component" value="Chromosome I"/>
</dbReference>
<dbReference type="PANTHER" id="PTHR48295:SF1">
    <property type="entry name" value="SWR1-COMPLEX PROTEIN 5"/>
    <property type="match status" value="1"/>
</dbReference>
<dbReference type="PROSITE" id="PS51279">
    <property type="entry name" value="BCNT_C"/>
    <property type="match status" value="1"/>
</dbReference>
<organism evidence="5 6">
    <name type="scientific">Caenorhabditis elegans</name>
    <dbReference type="NCBI Taxonomy" id="6239"/>
    <lineage>
        <taxon>Eukaryota</taxon>
        <taxon>Metazoa</taxon>
        <taxon>Ecdysozoa</taxon>
        <taxon>Nematoda</taxon>
        <taxon>Chromadorea</taxon>
        <taxon>Rhabditida</taxon>
        <taxon>Rhabditina</taxon>
        <taxon>Rhabditomorpha</taxon>
        <taxon>Rhabditoidea</taxon>
        <taxon>Rhabditidae</taxon>
        <taxon>Peloderinae</taxon>
        <taxon>Caenorhabditis</taxon>
    </lineage>
</organism>
<dbReference type="PANTHER" id="PTHR48295">
    <property type="entry name" value="CRANIOFACIAL DEVELOPMENT PROTEIN 1"/>
    <property type="match status" value="1"/>
</dbReference>
<dbReference type="CTD" id="172675"/>
<dbReference type="SMR" id="P90867"/>
<dbReference type="Pfam" id="PF07572">
    <property type="entry name" value="BCNT"/>
    <property type="match status" value="1"/>
</dbReference>